<proteinExistence type="predicted"/>
<sequence>MLMAKILLIEDDVAFCRLLEKFLIKKSYDVTATFSAAEAKSKIKSNEFDLIITDLRLPDSDGIVLMSEIKLTHPNVPVVLMTGYSDVSTAVKAIKNGAADYISKPFNPEEVLLVITCALQISNKIVSTSKNKKQEVKKTTDEFVKGISQASQKLAEYIQLVSPTNMSVLIIGESGTGKEVIAKSIHENSSRKNTNFIAVDCGSIPKELAASEFFGHLKGSFTGAIQDKIGFFEAANGGTIFLDEIGNLSYENQIQLLRALQERKIKPVGSNKEIDVDIRIITATNEDLREAVKRGDFREDLYHRINEFSIHSPSLVERNEDLMLFSAFFLEKSNQELNKNVIGFSSEVMTIFQNYRWPGNLRELQNCIKRATLLSQGDFIEKATLPVEFFRNEPTTTNDFSLSENEKDTILEALNKTNNNKTEAAKLLKINRKTLYNKLKLYDIN</sequence>
<dbReference type="PROSITE" id="PS50110">
    <property type="entry name" value="RESPONSE_REGULATORY"/>
    <property type="match status" value="1"/>
</dbReference>
<dbReference type="SUPFAM" id="SSF52540">
    <property type="entry name" value="P-loop containing nucleoside triphosphate hydrolases"/>
    <property type="match status" value="1"/>
</dbReference>
<dbReference type="InterPro" id="IPR009057">
    <property type="entry name" value="Homeodomain-like_sf"/>
</dbReference>
<dbReference type="PANTHER" id="PTHR32071">
    <property type="entry name" value="TRANSCRIPTIONAL REGULATORY PROTEIN"/>
    <property type="match status" value="1"/>
</dbReference>
<evidence type="ECO:0000256" key="2">
    <source>
        <dbReference type="ARBA" id="ARBA00022840"/>
    </source>
</evidence>
<dbReference type="Pfam" id="PF25601">
    <property type="entry name" value="AAA_lid_14"/>
    <property type="match status" value="1"/>
</dbReference>
<keyword evidence="10" id="KW-1185">Reference proteome</keyword>
<evidence type="ECO:0000256" key="4">
    <source>
        <dbReference type="ARBA" id="ARBA00023125"/>
    </source>
</evidence>
<dbReference type="Gene3D" id="1.10.8.60">
    <property type="match status" value="1"/>
</dbReference>
<dbReference type="SUPFAM" id="SSF52172">
    <property type="entry name" value="CheY-like"/>
    <property type="match status" value="1"/>
</dbReference>
<dbReference type="Pfam" id="PF02954">
    <property type="entry name" value="HTH_8"/>
    <property type="match status" value="1"/>
</dbReference>
<dbReference type="GO" id="GO:0006355">
    <property type="term" value="P:regulation of DNA-templated transcription"/>
    <property type="evidence" value="ECO:0007669"/>
    <property type="project" value="InterPro"/>
</dbReference>
<keyword evidence="5" id="KW-0804">Transcription</keyword>
<gene>
    <name evidence="9" type="ORF">BC952_0687</name>
</gene>
<evidence type="ECO:0000256" key="5">
    <source>
        <dbReference type="ARBA" id="ARBA00023163"/>
    </source>
</evidence>
<evidence type="ECO:0000313" key="10">
    <source>
        <dbReference type="Proteomes" id="UP000280091"/>
    </source>
</evidence>
<evidence type="ECO:0000256" key="6">
    <source>
        <dbReference type="PROSITE-ProRule" id="PRU00169"/>
    </source>
</evidence>
<dbReference type="GO" id="GO:0000160">
    <property type="term" value="P:phosphorelay signal transduction system"/>
    <property type="evidence" value="ECO:0007669"/>
    <property type="project" value="InterPro"/>
</dbReference>
<dbReference type="PANTHER" id="PTHR32071:SF81">
    <property type="entry name" value="PROPIONATE CATABOLISM OPERON REGULATORY PROTEIN"/>
    <property type="match status" value="1"/>
</dbReference>
<keyword evidence="2" id="KW-0067">ATP-binding</keyword>
<keyword evidence="4" id="KW-0238">DNA-binding</keyword>
<evidence type="ECO:0000259" key="7">
    <source>
        <dbReference type="PROSITE" id="PS50045"/>
    </source>
</evidence>
<dbReference type="CDD" id="cd00009">
    <property type="entry name" value="AAA"/>
    <property type="match status" value="1"/>
</dbReference>
<dbReference type="PROSITE" id="PS50045">
    <property type="entry name" value="SIGMA54_INTERACT_4"/>
    <property type="match status" value="1"/>
</dbReference>
<dbReference type="PROSITE" id="PS00675">
    <property type="entry name" value="SIGMA54_INTERACT_1"/>
    <property type="match status" value="1"/>
</dbReference>
<evidence type="ECO:0000259" key="8">
    <source>
        <dbReference type="PROSITE" id="PS50110"/>
    </source>
</evidence>
<dbReference type="Pfam" id="PF00072">
    <property type="entry name" value="Response_reg"/>
    <property type="match status" value="1"/>
</dbReference>
<dbReference type="InterPro" id="IPR002197">
    <property type="entry name" value="HTH_Fis"/>
</dbReference>
<feature type="domain" description="Sigma-54 factor interaction" evidence="7">
    <location>
        <begin position="144"/>
        <end position="373"/>
    </location>
</feature>
<keyword evidence="1" id="KW-0547">Nucleotide-binding</keyword>
<dbReference type="InterPro" id="IPR025662">
    <property type="entry name" value="Sigma_54_int_dom_ATP-bd_1"/>
</dbReference>
<dbReference type="PRINTS" id="PR01590">
    <property type="entry name" value="HTHFIS"/>
</dbReference>
<dbReference type="InterPro" id="IPR002078">
    <property type="entry name" value="Sigma_54_int"/>
</dbReference>
<dbReference type="InterPro" id="IPR025944">
    <property type="entry name" value="Sigma_54_int_dom_CS"/>
</dbReference>
<evidence type="ECO:0000313" key="9">
    <source>
        <dbReference type="EMBL" id="RKS95044.1"/>
    </source>
</evidence>
<reference evidence="9 10" key="1">
    <citation type="submission" date="2018-10" db="EMBL/GenBank/DDBJ databases">
        <title>Genomic Encyclopedia of Archaeal and Bacterial Type Strains, Phase II (KMG-II): from individual species to whole genera.</title>
        <authorList>
            <person name="Goeker M."/>
        </authorList>
    </citation>
    <scope>NUCLEOTIDE SEQUENCE [LARGE SCALE GENOMIC DNA]</scope>
    <source>
        <strain evidence="9 10">DSM 15094</strain>
    </source>
</reference>
<evidence type="ECO:0000256" key="1">
    <source>
        <dbReference type="ARBA" id="ARBA00022741"/>
    </source>
</evidence>
<dbReference type="InterPro" id="IPR003593">
    <property type="entry name" value="AAA+_ATPase"/>
</dbReference>
<dbReference type="AlphaFoldDB" id="A0A495S6W0"/>
<comment type="caution">
    <text evidence="9">The sequence shown here is derived from an EMBL/GenBank/DDBJ whole genome shotgun (WGS) entry which is preliminary data.</text>
</comment>
<dbReference type="Gene3D" id="3.40.50.300">
    <property type="entry name" value="P-loop containing nucleotide triphosphate hydrolases"/>
    <property type="match status" value="1"/>
</dbReference>
<dbReference type="Proteomes" id="UP000280091">
    <property type="component" value="Unassembled WGS sequence"/>
</dbReference>
<feature type="domain" description="Response regulatory" evidence="8">
    <location>
        <begin position="5"/>
        <end position="119"/>
    </location>
</feature>
<dbReference type="EMBL" id="RBXA01000001">
    <property type="protein sequence ID" value="RKS95044.1"/>
    <property type="molecule type" value="Genomic_DNA"/>
</dbReference>
<dbReference type="PROSITE" id="PS00688">
    <property type="entry name" value="SIGMA54_INTERACT_3"/>
    <property type="match status" value="1"/>
</dbReference>
<dbReference type="Gene3D" id="3.40.50.2300">
    <property type="match status" value="1"/>
</dbReference>
<keyword evidence="6" id="KW-0597">Phosphoprotein</keyword>
<protein>
    <submittedName>
        <fullName evidence="9">Two-component system response regulator HydG</fullName>
    </submittedName>
</protein>
<name>A0A495S6W0_9FLAO</name>
<dbReference type="FunFam" id="3.40.50.300:FF:000006">
    <property type="entry name" value="DNA-binding transcriptional regulator NtrC"/>
    <property type="match status" value="1"/>
</dbReference>
<dbReference type="InterPro" id="IPR001789">
    <property type="entry name" value="Sig_transdc_resp-reg_receiver"/>
</dbReference>
<dbReference type="InterPro" id="IPR011006">
    <property type="entry name" value="CheY-like_superfamily"/>
</dbReference>
<dbReference type="SMART" id="SM00448">
    <property type="entry name" value="REC"/>
    <property type="match status" value="1"/>
</dbReference>
<dbReference type="SMART" id="SM00382">
    <property type="entry name" value="AAA"/>
    <property type="match status" value="1"/>
</dbReference>
<dbReference type="GO" id="GO:0043565">
    <property type="term" value="F:sequence-specific DNA binding"/>
    <property type="evidence" value="ECO:0007669"/>
    <property type="project" value="InterPro"/>
</dbReference>
<dbReference type="PROSITE" id="PS00676">
    <property type="entry name" value="SIGMA54_INTERACT_2"/>
    <property type="match status" value="1"/>
</dbReference>
<organism evidence="9 10">
    <name type="scientific">Flavobacterium limicola</name>
    <dbReference type="NCBI Taxonomy" id="180441"/>
    <lineage>
        <taxon>Bacteria</taxon>
        <taxon>Pseudomonadati</taxon>
        <taxon>Bacteroidota</taxon>
        <taxon>Flavobacteriia</taxon>
        <taxon>Flavobacteriales</taxon>
        <taxon>Flavobacteriaceae</taxon>
        <taxon>Flavobacterium</taxon>
    </lineage>
</organism>
<dbReference type="SUPFAM" id="SSF46689">
    <property type="entry name" value="Homeodomain-like"/>
    <property type="match status" value="1"/>
</dbReference>
<feature type="modified residue" description="4-aspartylphosphate" evidence="6">
    <location>
        <position position="54"/>
    </location>
</feature>
<evidence type="ECO:0000256" key="3">
    <source>
        <dbReference type="ARBA" id="ARBA00023015"/>
    </source>
</evidence>
<dbReference type="InterPro" id="IPR058031">
    <property type="entry name" value="AAA_lid_NorR"/>
</dbReference>
<accession>A0A495S6W0</accession>
<keyword evidence="3" id="KW-0805">Transcription regulation</keyword>
<dbReference type="GO" id="GO:0005524">
    <property type="term" value="F:ATP binding"/>
    <property type="evidence" value="ECO:0007669"/>
    <property type="project" value="UniProtKB-KW"/>
</dbReference>
<dbReference type="Gene3D" id="1.10.10.60">
    <property type="entry name" value="Homeodomain-like"/>
    <property type="match status" value="1"/>
</dbReference>
<dbReference type="Pfam" id="PF00158">
    <property type="entry name" value="Sigma54_activat"/>
    <property type="match status" value="1"/>
</dbReference>
<dbReference type="InterPro" id="IPR025943">
    <property type="entry name" value="Sigma_54_int_dom_ATP-bd_2"/>
</dbReference>
<dbReference type="InterPro" id="IPR027417">
    <property type="entry name" value="P-loop_NTPase"/>
</dbReference>